<feature type="transmembrane region" description="Helical" evidence="1">
    <location>
        <begin position="55"/>
        <end position="85"/>
    </location>
</feature>
<proteinExistence type="predicted"/>
<comment type="caution">
    <text evidence="2">The sequence shown here is derived from an EMBL/GenBank/DDBJ whole genome shotgun (WGS) entry which is preliminary data.</text>
</comment>
<feature type="transmembrane region" description="Helical" evidence="1">
    <location>
        <begin position="16"/>
        <end position="35"/>
    </location>
</feature>
<evidence type="ECO:0000313" key="2">
    <source>
        <dbReference type="EMBL" id="CAL8094704.1"/>
    </source>
</evidence>
<dbReference type="PANTHER" id="PTHR36694">
    <property type="entry name" value="PASIFLORA 1, ISOFORM A-RELATED"/>
    <property type="match status" value="1"/>
</dbReference>
<keyword evidence="1" id="KW-0472">Membrane</keyword>
<evidence type="ECO:0000256" key="1">
    <source>
        <dbReference type="SAM" id="Phobius"/>
    </source>
</evidence>
<keyword evidence="1" id="KW-0812">Transmembrane</keyword>
<feature type="transmembrane region" description="Helical" evidence="1">
    <location>
        <begin position="97"/>
        <end position="115"/>
    </location>
</feature>
<reference evidence="2 3" key="1">
    <citation type="submission" date="2024-08" db="EMBL/GenBank/DDBJ databases">
        <authorList>
            <person name="Cucini C."/>
            <person name="Frati F."/>
        </authorList>
    </citation>
    <scope>NUCLEOTIDE SEQUENCE [LARGE SCALE GENOMIC DNA]</scope>
</reference>
<feature type="transmembrane region" description="Helical" evidence="1">
    <location>
        <begin position="135"/>
        <end position="155"/>
    </location>
</feature>
<keyword evidence="3" id="KW-1185">Reference proteome</keyword>
<name>A0ABP1Q9R9_9HEXA</name>
<evidence type="ECO:0008006" key="4">
    <source>
        <dbReference type="Google" id="ProtNLM"/>
    </source>
</evidence>
<evidence type="ECO:0000313" key="3">
    <source>
        <dbReference type="Proteomes" id="UP001642540"/>
    </source>
</evidence>
<sequence>MLHPCCGQDLQKSAKIVAVFDIVLSVIELIAAMVFESEEVTIVTTEVENPKQRDINYILTITLLFSILLVILKIIQLCVSILLLYGSVERDYRKCQIWFLFGCVLIMIAVLLIVFETTIRDSLVTDDTPMWMRVIIPISEILVNWYLMWVIFAFMRELKRDGTTASATVFLKDKA</sequence>
<organism evidence="2 3">
    <name type="scientific">Orchesella dallaii</name>
    <dbReference type="NCBI Taxonomy" id="48710"/>
    <lineage>
        <taxon>Eukaryota</taxon>
        <taxon>Metazoa</taxon>
        <taxon>Ecdysozoa</taxon>
        <taxon>Arthropoda</taxon>
        <taxon>Hexapoda</taxon>
        <taxon>Collembola</taxon>
        <taxon>Entomobryomorpha</taxon>
        <taxon>Entomobryoidea</taxon>
        <taxon>Orchesellidae</taxon>
        <taxon>Orchesellinae</taxon>
        <taxon>Orchesella</taxon>
    </lineage>
</organism>
<accession>A0ABP1Q9R9</accession>
<dbReference type="PANTHER" id="PTHR36694:SF11">
    <property type="entry name" value="LP21121P-RELATED"/>
    <property type="match status" value="1"/>
</dbReference>
<keyword evidence="1" id="KW-1133">Transmembrane helix</keyword>
<protein>
    <recommendedName>
        <fullName evidence="4">Transmembrane protein</fullName>
    </recommendedName>
</protein>
<dbReference type="EMBL" id="CAXLJM020000027">
    <property type="protein sequence ID" value="CAL8094704.1"/>
    <property type="molecule type" value="Genomic_DNA"/>
</dbReference>
<dbReference type="Proteomes" id="UP001642540">
    <property type="component" value="Unassembled WGS sequence"/>
</dbReference>
<gene>
    <name evidence="2" type="ORF">ODALV1_LOCUS8863</name>
</gene>